<comment type="caution">
    <text evidence="2">The sequence shown here is derived from an EMBL/GenBank/DDBJ whole genome shotgun (WGS) entry which is preliminary data.</text>
</comment>
<reference evidence="2" key="1">
    <citation type="submission" date="2016-10" db="EMBL/GenBank/DDBJ databases">
        <title>Draft genome sequences of four alkaliphilic bacteria belonging to the Anaerobacillus genus.</title>
        <authorList>
            <person name="Bassil N.M."/>
            <person name="Lloyd J.R."/>
        </authorList>
    </citation>
    <scope>NUCLEOTIDE SEQUENCE [LARGE SCALE GENOMIC DNA]</scope>
    <source>
        <strain evidence="2">NB2006</strain>
    </source>
</reference>
<evidence type="ECO:0000313" key="2">
    <source>
        <dbReference type="EMBL" id="OIJ12038.1"/>
    </source>
</evidence>
<proteinExistence type="predicted"/>
<keyword evidence="1" id="KW-1133">Transmembrane helix</keyword>
<feature type="transmembrane region" description="Helical" evidence="1">
    <location>
        <begin position="34"/>
        <end position="61"/>
    </location>
</feature>
<keyword evidence="1" id="KW-0472">Membrane</keyword>
<dbReference type="AlphaFoldDB" id="A0A1S2LHN4"/>
<sequence>MKKGEWVIATSFIIVGLACLTMAIIFSLGHYSTLIFFGFLIQICLWFLVPFLLIMALYITLKINNK</sequence>
<protein>
    <submittedName>
        <fullName evidence="2">Uncharacterized protein</fullName>
    </submittedName>
</protein>
<organism evidence="2">
    <name type="scientific">Anaerobacillus isosaccharinicus</name>
    <dbReference type="NCBI Taxonomy" id="1532552"/>
    <lineage>
        <taxon>Bacteria</taxon>
        <taxon>Bacillati</taxon>
        <taxon>Bacillota</taxon>
        <taxon>Bacilli</taxon>
        <taxon>Bacillales</taxon>
        <taxon>Bacillaceae</taxon>
        <taxon>Anaerobacillus</taxon>
    </lineage>
</organism>
<evidence type="ECO:0000256" key="1">
    <source>
        <dbReference type="SAM" id="Phobius"/>
    </source>
</evidence>
<gene>
    <name evidence="2" type="ORF">AWH56_14785</name>
</gene>
<name>A0A1S2LHN4_9BACI</name>
<dbReference type="PROSITE" id="PS51257">
    <property type="entry name" value="PROKAR_LIPOPROTEIN"/>
    <property type="match status" value="1"/>
</dbReference>
<accession>A0A1S2LHN4</accession>
<dbReference type="EMBL" id="LQXD01000130">
    <property type="protein sequence ID" value="OIJ12038.1"/>
    <property type="molecule type" value="Genomic_DNA"/>
</dbReference>
<keyword evidence="1" id="KW-0812">Transmembrane</keyword>
<feature type="transmembrane region" description="Helical" evidence="1">
    <location>
        <begin position="7"/>
        <end position="28"/>
    </location>
</feature>